<sequence length="38" mass="4055">MHESHTGEAMWNNADGKFPMLKRFAGGLATTFPGTSTG</sequence>
<evidence type="ECO:0000313" key="2">
    <source>
        <dbReference type="Proteomes" id="UP000018817"/>
    </source>
</evidence>
<reference evidence="1 2" key="2">
    <citation type="submission" date="2013-11" db="EMBL/GenBank/DDBJ databases">
        <title>The Genome Sequence of Phytophthora parasitica INRA-310.</title>
        <authorList>
            <consortium name="The Broad Institute Genomics Platform"/>
            <person name="Russ C."/>
            <person name="Tyler B."/>
            <person name="Panabieres F."/>
            <person name="Shan W."/>
            <person name="Tripathy S."/>
            <person name="Grunwald N."/>
            <person name="Machado M."/>
            <person name="Johnson C.S."/>
            <person name="Arredondo F."/>
            <person name="Hong C."/>
            <person name="Coffey M."/>
            <person name="Young S.K."/>
            <person name="Zeng Q."/>
            <person name="Gargeya S."/>
            <person name="Fitzgerald M."/>
            <person name="Abouelleil A."/>
            <person name="Alvarado L."/>
            <person name="Chapman S.B."/>
            <person name="Gainer-Dewar J."/>
            <person name="Goldberg J."/>
            <person name="Griggs A."/>
            <person name="Gujja S."/>
            <person name="Hansen M."/>
            <person name="Howarth C."/>
            <person name="Imamovic A."/>
            <person name="Ireland A."/>
            <person name="Larimer J."/>
            <person name="McCowan C."/>
            <person name="Murphy C."/>
            <person name="Pearson M."/>
            <person name="Poon T.W."/>
            <person name="Priest M."/>
            <person name="Roberts A."/>
            <person name="Saif S."/>
            <person name="Shea T."/>
            <person name="Sykes S."/>
            <person name="Wortman J."/>
            <person name="Nusbaum C."/>
            <person name="Birren B."/>
        </authorList>
    </citation>
    <scope>NUCLEOTIDE SEQUENCE [LARGE SCALE GENOMIC DNA]</scope>
    <source>
        <strain evidence="1 2">INRA-310</strain>
    </source>
</reference>
<dbReference type="RefSeq" id="XP_008892566.1">
    <property type="nucleotide sequence ID" value="XM_008894318.1"/>
</dbReference>
<dbReference type="GeneID" id="20189490"/>
<accession>W2R9T6</accession>
<organism evidence="1 2">
    <name type="scientific">Phytophthora nicotianae (strain INRA-310)</name>
    <name type="common">Phytophthora parasitica</name>
    <dbReference type="NCBI Taxonomy" id="761204"/>
    <lineage>
        <taxon>Eukaryota</taxon>
        <taxon>Sar</taxon>
        <taxon>Stramenopiles</taxon>
        <taxon>Oomycota</taxon>
        <taxon>Peronosporomycetes</taxon>
        <taxon>Peronosporales</taxon>
        <taxon>Peronosporaceae</taxon>
        <taxon>Phytophthora</taxon>
    </lineage>
</organism>
<reference evidence="2" key="1">
    <citation type="submission" date="2011-12" db="EMBL/GenBank/DDBJ databases">
        <authorList>
            <consortium name="The Broad Institute Genome Sequencing Platform"/>
            <person name="Russ C."/>
            <person name="Tyler B."/>
            <person name="Panabieres F."/>
            <person name="Shan W."/>
            <person name="Tripathy S."/>
            <person name="Grunwald N."/>
            <person name="Machado M."/>
            <person name="Young S.K."/>
            <person name="Zeng Q."/>
            <person name="Gargeya S."/>
            <person name="Fitzgerald M."/>
            <person name="Haas B."/>
            <person name="Abouelleil A."/>
            <person name="Alvarado L."/>
            <person name="Arachchi H.M."/>
            <person name="Berlin A."/>
            <person name="Chapman S.B."/>
            <person name="Gearin G."/>
            <person name="Goldberg J."/>
            <person name="Griggs A."/>
            <person name="Gujja S."/>
            <person name="Hansen M."/>
            <person name="Heiman D."/>
            <person name="Howarth C."/>
            <person name="Larimer J."/>
            <person name="Lui A."/>
            <person name="MacDonald P.J.P."/>
            <person name="McCowen C."/>
            <person name="Montmayeur A."/>
            <person name="Murphy C."/>
            <person name="Neiman D."/>
            <person name="Pearson M."/>
            <person name="Priest M."/>
            <person name="Roberts A."/>
            <person name="Saif S."/>
            <person name="Shea T."/>
            <person name="Sisk P."/>
            <person name="Stolte C."/>
            <person name="Sykes S."/>
            <person name="Wortman J."/>
            <person name="Nusbaum C."/>
            <person name="Birren B."/>
        </authorList>
    </citation>
    <scope>NUCLEOTIDE SEQUENCE [LARGE SCALE GENOMIC DNA]</scope>
    <source>
        <strain evidence="2">INRA-310</strain>
    </source>
</reference>
<dbReference type="AlphaFoldDB" id="W2R9T6"/>
<dbReference type="Proteomes" id="UP000018817">
    <property type="component" value="Unassembled WGS sequence"/>
</dbReference>
<protein>
    <submittedName>
        <fullName evidence="1">Uncharacterized protein</fullName>
    </submittedName>
</protein>
<dbReference type="VEuPathDB" id="FungiDB:PPTG_20891"/>
<gene>
    <name evidence="1" type="ORF">PPTG_20891</name>
</gene>
<proteinExistence type="predicted"/>
<name>W2R9T6_PHYN3</name>
<evidence type="ECO:0000313" key="1">
    <source>
        <dbReference type="EMBL" id="ETN22152.1"/>
    </source>
</evidence>
<dbReference type="EMBL" id="KI669562">
    <property type="protein sequence ID" value="ETN22152.1"/>
    <property type="molecule type" value="Genomic_DNA"/>
</dbReference>